<dbReference type="Gene3D" id="3.30.450.350">
    <property type="entry name" value="CHASE domain"/>
    <property type="match status" value="1"/>
</dbReference>
<dbReference type="InterPro" id="IPR050469">
    <property type="entry name" value="Diguanylate_Cyclase"/>
</dbReference>
<gene>
    <name evidence="11" type="ORF">BEL05_02615</name>
</gene>
<evidence type="ECO:0000256" key="4">
    <source>
        <dbReference type="ARBA" id="ARBA00022692"/>
    </source>
</evidence>
<accession>A0A1E5IXL4</accession>
<name>A0A1E5IXL4_SHECO</name>
<evidence type="ECO:0000259" key="10">
    <source>
        <dbReference type="PROSITE" id="PS50887"/>
    </source>
</evidence>
<keyword evidence="5 8" id="KW-1133">Transmembrane helix</keyword>
<dbReference type="FunFam" id="3.30.70.270:FF:000001">
    <property type="entry name" value="Diguanylate cyclase domain protein"/>
    <property type="match status" value="1"/>
</dbReference>
<dbReference type="InterPro" id="IPR006189">
    <property type="entry name" value="CHASE_dom"/>
</dbReference>
<dbReference type="EC" id="2.7.7.65" evidence="3"/>
<dbReference type="GO" id="GO:0016020">
    <property type="term" value="C:membrane"/>
    <property type="evidence" value="ECO:0007669"/>
    <property type="project" value="UniProtKB-SubCell"/>
</dbReference>
<dbReference type="PROSITE" id="PS50887">
    <property type="entry name" value="GGDEF"/>
    <property type="match status" value="1"/>
</dbReference>
<comment type="caution">
    <text evidence="11">The sequence shown here is derived from an EMBL/GenBank/DDBJ whole genome shotgun (WGS) entry which is preliminary data.</text>
</comment>
<sequence>MFAFVLLMVFVFVTNFIVSSLDKVRSDKVLSNVIADLNKTLETIFNGALISSEVLKEMIEISDEKSITLKKFNSSAKKLLEGYNNIDSILLLPNGVVSYVYPYDDNKSAIGHDVLSDEKRKLGSQASILTKDVIIIGPVKLVQNGKQAFIVRRTIKTDNEFWGFTSSIIYLESMIDVVDDLLSRHGVNNYVVLGYNPDCKGGGEKLISSKGSIEASPLKGEVSVFNTRWELSVSKSNSSIYFRTFVFISLLTMFILVFLPIKYFKKYQGSEKQKFIFESEAHTDFLTGLLNRRGFEHRIKTFHSVVDYGSVAIFDIDFFKKINDTYGHDIGDGILVGFANFCREQVSDKYVLSRSGGEEFILLMPSTEIEQAKEVCDQLRLLISKENFFVEERCLSITMSVGVAGFRNAEEIKSALTLADKALYRAKQSGRDRVCVS</sequence>
<dbReference type="Proteomes" id="UP000095230">
    <property type="component" value="Unassembled WGS sequence"/>
</dbReference>
<evidence type="ECO:0000313" key="11">
    <source>
        <dbReference type="EMBL" id="OEG75249.1"/>
    </source>
</evidence>
<evidence type="ECO:0000256" key="8">
    <source>
        <dbReference type="SAM" id="Phobius"/>
    </source>
</evidence>
<organism evidence="11 12">
    <name type="scientific">Shewanella colwelliana</name>
    <name type="common">Alteromonas colwelliana</name>
    <dbReference type="NCBI Taxonomy" id="23"/>
    <lineage>
        <taxon>Bacteria</taxon>
        <taxon>Pseudomonadati</taxon>
        <taxon>Pseudomonadota</taxon>
        <taxon>Gammaproteobacteria</taxon>
        <taxon>Alteromonadales</taxon>
        <taxon>Shewanellaceae</taxon>
        <taxon>Shewanella</taxon>
    </lineage>
</organism>
<dbReference type="Gene3D" id="3.30.70.270">
    <property type="match status" value="1"/>
</dbReference>
<evidence type="ECO:0000259" key="9">
    <source>
        <dbReference type="PROSITE" id="PS50839"/>
    </source>
</evidence>
<dbReference type="GO" id="GO:0052621">
    <property type="term" value="F:diguanylate cyclase activity"/>
    <property type="evidence" value="ECO:0007669"/>
    <property type="project" value="UniProtKB-EC"/>
</dbReference>
<keyword evidence="6 8" id="KW-0472">Membrane</keyword>
<evidence type="ECO:0000256" key="2">
    <source>
        <dbReference type="ARBA" id="ARBA00004370"/>
    </source>
</evidence>
<dbReference type="SMART" id="SM00267">
    <property type="entry name" value="GGDEF"/>
    <property type="match status" value="1"/>
</dbReference>
<dbReference type="PANTHER" id="PTHR45138:SF9">
    <property type="entry name" value="DIGUANYLATE CYCLASE DGCM-RELATED"/>
    <property type="match status" value="1"/>
</dbReference>
<dbReference type="Pfam" id="PF00990">
    <property type="entry name" value="GGDEF"/>
    <property type="match status" value="1"/>
</dbReference>
<dbReference type="InterPro" id="IPR000160">
    <property type="entry name" value="GGDEF_dom"/>
</dbReference>
<dbReference type="SUPFAM" id="SSF55073">
    <property type="entry name" value="Nucleotide cyclase"/>
    <property type="match status" value="1"/>
</dbReference>
<dbReference type="NCBIfam" id="TIGR00254">
    <property type="entry name" value="GGDEF"/>
    <property type="match status" value="1"/>
</dbReference>
<dbReference type="AlphaFoldDB" id="A0A1E5IXL4"/>
<keyword evidence="4 8" id="KW-0812">Transmembrane</keyword>
<comment type="cofactor">
    <cofactor evidence="1">
        <name>Mg(2+)</name>
        <dbReference type="ChEBI" id="CHEBI:18420"/>
    </cofactor>
</comment>
<dbReference type="SMART" id="SM01079">
    <property type="entry name" value="CHASE"/>
    <property type="match status" value="1"/>
</dbReference>
<dbReference type="CDD" id="cd01949">
    <property type="entry name" value="GGDEF"/>
    <property type="match status" value="1"/>
</dbReference>
<evidence type="ECO:0000256" key="6">
    <source>
        <dbReference type="ARBA" id="ARBA00023136"/>
    </source>
</evidence>
<dbReference type="Pfam" id="PF03924">
    <property type="entry name" value="CHASE"/>
    <property type="match status" value="1"/>
</dbReference>
<evidence type="ECO:0000256" key="3">
    <source>
        <dbReference type="ARBA" id="ARBA00012528"/>
    </source>
</evidence>
<feature type="domain" description="CHASE" evidence="9">
    <location>
        <begin position="93"/>
        <end position="181"/>
    </location>
</feature>
<dbReference type="InterPro" id="IPR042240">
    <property type="entry name" value="CHASE_sf"/>
</dbReference>
<reference evidence="11 12" key="1">
    <citation type="submission" date="2016-07" db="EMBL/GenBank/DDBJ databases">
        <title>Whole-genome of two Shewanella species isolated from a digestive organ of sea cucumber Apostichopus japonicus Selenka 1867.</title>
        <authorList>
            <person name="Hong H.-H."/>
            <person name="Choi H."/>
            <person name="Cheon S."/>
            <person name="Oh J.-S."/>
            <person name="Lee H.-G."/>
            <person name="Park C."/>
        </authorList>
    </citation>
    <scope>NUCLEOTIDE SEQUENCE [LARGE SCALE GENOMIC DNA]</scope>
    <source>
        <strain evidence="11 12">CSB03KR</strain>
    </source>
</reference>
<comment type="catalytic activity">
    <reaction evidence="7">
        <text>2 GTP = 3',3'-c-di-GMP + 2 diphosphate</text>
        <dbReference type="Rhea" id="RHEA:24898"/>
        <dbReference type="ChEBI" id="CHEBI:33019"/>
        <dbReference type="ChEBI" id="CHEBI:37565"/>
        <dbReference type="ChEBI" id="CHEBI:58805"/>
        <dbReference type="EC" id="2.7.7.65"/>
    </reaction>
</comment>
<dbReference type="EMBL" id="MCBT01000011">
    <property type="protein sequence ID" value="OEG75249.1"/>
    <property type="molecule type" value="Genomic_DNA"/>
</dbReference>
<proteinExistence type="predicted"/>
<dbReference type="InterPro" id="IPR029787">
    <property type="entry name" value="Nucleotide_cyclase"/>
</dbReference>
<dbReference type="GO" id="GO:0007165">
    <property type="term" value="P:signal transduction"/>
    <property type="evidence" value="ECO:0007669"/>
    <property type="project" value="UniProtKB-ARBA"/>
</dbReference>
<dbReference type="PANTHER" id="PTHR45138">
    <property type="entry name" value="REGULATORY COMPONENTS OF SENSORY TRANSDUCTION SYSTEM"/>
    <property type="match status" value="1"/>
</dbReference>
<evidence type="ECO:0000313" key="12">
    <source>
        <dbReference type="Proteomes" id="UP000095230"/>
    </source>
</evidence>
<protein>
    <recommendedName>
        <fullName evidence="3">diguanylate cyclase</fullName>
        <ecNumber evidence="3">2.7.7.65</ecNumber>
    </recommendedName>
</protein>
<feature type="transmembrane region" description="Helical" evidence="8">
    <location>
        <begin position="240"/>
        <end position="264"/>
    </location>
</feature>
<dbReference type="STRING" id="23.BEL05_02615"/>
<comment type="subcellular location">
    <subcellularLocation>
        <location evidence="2">Membrane</location>
    </subcellularLocation>
</comment>
<feature type="domain" description="GGDEF" evidence="10">
    <location>
        <begin position="307"/>
        <end position="437"/>
    </location>
</feature>
<dbReference type="PROSITE" id="PS50839">
    <property type="entry name" value="CHASE"/>
    <property type="match status" value="1"/>
</dbReference>
<evidence type="ECO:0000256" key="7">
    <source>
        <dbReference type="ARBA" id="ARBA00034247"/>
    </source>
</evidence>
<dbReference type="InterPro" id="IPR043128">
    <property type="entry name" value="Rev_trsase/Diguanyl_cyclase"/>
</dbReference>
<evidence type="ECO:0000256" key="5">
    <source>
        <dbReference type="ARBA" id="ARBA00022989"/>
    </source>
</evidence>
<evidence type="ECO:0000256" key="1">
    <source>
        <dbReference type="ARBA" id="ARBA00001946"/>
    </source>
</evidence>